<gene>
    <name evidence="1" type="ORF">NIES2135_54250</name>
</gene>
<dbReference type="AlphaFoldDB" id="A0A1Z4JP96"/>
<evidence type="ECO:0000313" key="2">
    <source>
        <dbReference type="Proteomes" id="UP000217895"/>
    </source>
</evidence>
<evidence type="ECO:0000313" key="1">
    <source>
        <dbReference type="EMBL" id="BAY58552.1"/>
    </source>
</evidence>
<sequence>MSGLTDQGKRAFGLTVKRCRENLNLTQAQFASLLSERTNIVTKEHHINLVESAKWTDKFGFNTLFALHNAKVLKHPDGEAYSFNDMMRLLQGETVSQEFLVTH</sequence>
<proteinExistence type="predicted"/>
<keyword evidence="2" id="KW-1185">Reference proteome</keyword>
<dbReference type="Proteomes" id="UP000217895">
    <property type="component" value="Chromosome"/>
</dbReference>
<protein>
    <submittedName>
        <fullName evidence="1">Uncharacterized protein</fullName>
    </submittedName>
</protein>
<dbReference type="EMBL" id="AP018203">
    <property type="protein sequence ID" value="BAY58552.1"/>
    <property type="molecule type" value="Genomic_DNA"/>
</dbReference>
<reference evidence="1 2" key="1">
    <citation type="submission" date="2017-06" db="EMBL/GenBank/DDBJ databases">
        <title>Genome sequencing of cyanobaciteial culture collection at National Institute for Environmental Studies (NIES).</title>
        <authorList>
            <person name="Hirose Y."/>
            <person name="Shimura Y."/>
            <person name="Fujisawa T."/>
            <person name="Nakamura Y."/>
            <person name="Kawachi M."/>
        </authorList>
    </citation>
    <scope>NUCLEOTIDE SEQUENCE [LARGE SCALE GENOMIC DNA]</scope>
    <source>
        <strain evidence="1 2">NIES-2135</strain>
    </source>
</reference>
<name>A0A1Z4JP96_LEPBY</name>
<organism evidence="1 2">
    <name type="scientific">Leptolyngbya boryana NIES-2135</name>
    <dbReference type="NCBI Taxonomy" id="1973484"/>
    <lineage>
        <taxon>Bacteria</taxon>
        <taxon>Bacillati</taxon>
        <taxon>Cyanobacteriota</taxon>
        <taxon>Cyanophyceae</taxon>
        <taxon>Leptolyngbyales</taxon>
        <taxon>Leptolyngbyaceae</taxon>
        <taxon>Leptolyngbya group</taxon>
        <taxon>Leptolyngbya</taxon>
    </lineage>
</organism>
<accession>A0A1Z4JP96</accession>